<accession>A0AAD2G9F8</accession>
<protein>
    <submittedName>
        <fullName evidence="8">Uncharacterized protein</fullName>
    </submittedName>
</protein>
<dbReference type="GO" id="GO:0005737">
    <property type="term" value="C:cytoplasm"/>
    <property type="evidence" value="ECO:0007669"/>
    <property type="project" value="TreeGrafter"/>
</dbReference>
<dbReference type="AlphaFoldDB" id="A0AAD2G9F8"/>
<reference evidence="8" key="1">
    <citation type="submission" date="2023-08" db="EMBL/GenBank/DDBJ databases">
        <authorList>
            <person name="Audoor S."/>
            <person name="Bilcke G."/>
        </authorList>
    </citation>
    <scope>NUCLEOTIDE SEQUENCE</scope>
</reference>
<feature type="chain" id="PRO_5041983953" evidence="7">
    <location>
        <begin position="27"/>
        <end position="349"/>
    </location>
</feature>
<comment type="caution">
    <text evidence="8">The sequence shown here is derived from an EMBL/GenBank/DDBJ whole genome shotgun (WGS) entry which is preliminary data.</text>
</comment>
<dbReference type="PANTHER" id="PTHR11266:SF80">
    <property type="entry name" value="PEROXISOMAL MEMBRANE PROTEIN 2"/>
    <property type="match status" value="1"/>
</dbReference>
<evidence type="ECO:0000256" key="6">
    <source>
        <dbReference type="RuleBase" id="RU363053"/>
    </source>
</evidence>
<keyword evidence="7" id="KW-0732">Signal</keyword>
<proteinExistence type="inferred from homology"/>
<keyword evidence="9" id="KW-1185">Reference proteome</keyword>
<dbReference type="Pfam" id="PF04117">
    <property type="entry name" value="Mpv17_PMP22"/>
    <property type="match status" value="1"/>
</dbReference>
<feature type="transmembrane region" description="Helical" evidence="6">
    <location>
        <begin position="106"/>
        <end position="126"/>
    </location>
</feature>
<dbReference type="InterPro" id="IPR007248">
    <property type="entry name" value="Mpv17_PMP22"/>
</dbReference>
<evidence type="ECO:0000256" key="1">
    <source>
        <dbReference type="ARBA" id="ARBA00004141"/>
    </source>
</evidence>
<dbReference type="GO" id="GO:0016020">
    <property type="term" value="C:membrane"/>
    <property type="evidence" value="ECO:0007669"/>
    <property type="project" value="UniProtKB-SubCell"/>
</dbReference>
<evidence type="ECO:0000256" key="2">
    <source>
        <dbReference type="ARBA" id="ARBA00006824"/>
    </source>
</evidence>
<keyword evidence="4 6" id="KW-1133">Transmembrane helix</keyword>
<feature type="signal peptide" evidence="7">
    <location>
        <begin position="1"/>
        <end position="26"/>
    </location>
</feature>
<feature type="transmembrane region" description="Helical" evidence="6">
    <location>
        <begin position="232"/>
        <end position="257"/>
    </location>
</feature>
<dbReference type="PANTHER" id="PTHR11266">
    <property type="entry name" value="PEROXISOMAL MEMBRANE PROTEIN 2, PXMP2 MPV17"/>
    <property type="match status" value="1"/>
</dbReference>
<evidence type="ECO:0000313" key="8">
    <source>
        <dbReference type="EMBL" id="CAJ1966473.1"/>
    </source>
</evidence>
<evidence type="ECO:0000256" key="7">
    <source>
        <dbReference type="SAM" id="SignalP"/>
    </source>
</evidence>
<feature type="transmembrane region" description="Helical" evidence="6">
    <location>
        <begin position="303"/>
        <end position="321"/>
    </location>
</feature>
<feature type="transmembrane region" description="Helical" evidence="6">
    <location>
        <begin position="194"/>
        <end position="212"/>
    </location>
</feature>
<sequence>MRLVRCFMLSFVLIKALDCLVPSAAAQPTVEEMPSNSPIHPTSIVNASYDTRFNQSEDDASSFEQDRISPLWFCFVLAPLIYFAYQSYLNTERISTFLKPSHDSSIPFASSVGTMALLCAVVLAQISFDQSSIVSSCTFFSTWYMQKLEANPLVTNCLTSAVFTWVGDVIAQGFGEMIHSDKSFFENYDKRRGFAFILDGIILSGPLLHYSFELMESIFPTEGEDGTILSSIIHVFLTDYVVDTIYIFLSFVLVAMVEGEVHDLKKILRQNFLSTVKASGFTNLSLAPFEFVCFRYLSVGYRVLVMNMIDVIWQAVVSFFAHRGRKHAHQDPVDYEGDKASLIAPTAAG</sequence>
<feature type="transmembrane region" description="Helical" evidence="6">
    <location>
        <begin position="68"/>
        <end position="85"/>
    </location>
</feature>
<evidence type="ECO:0000256" key="5">
    <source>
        <dbReference type="ARBA" id="ARBA00023136"/>
    </source>
</evidence>
<evidence type="ECO:0000256" key="3">
    <source>
        <dbReference type="ARBA" id="ARBA00022692"/>
    </source>
</evidence>
<keyword evidence="3 6" id="KW-0812">Transmembrane</keyword>
<comment type="similarity">
    <text evidence="2 6">Belongs to the peroxisomal membrane protein PXMP2/4 family.</text>
</comment>
<feature type="transmembrane region" description="Helical" evidence="6">
    <location>
        <begin position="278"/>
        <end position="297"/>
    </location>
</feature>
<name>A0AAD2G9F8_9STRA</name>
<comment type="subcellular location">
    <subcellularLocation>
        <location evidence="1">Membrane</location>
        <topology evidence="1">Multi-pass membrane protein</topology>
    </subcellularLocation>
</comment>
<dbReference type="Proteomes" id="UP001295423">
    <property type="component" value="Unassembled WGS sequence"/>
</dbReference>
<keyword evidence="5 6" id="KW-0472">Membrane</keyword>
<evidence type="ECO:0000256" key="4">
    <source>
        <dbReference type="ARBA" id="ARBA00022989"/>
    </source>
</evidence>
<gene>
    <name evidence="8" type="ORF">CYCCA115_LOCUS22056</name>
</gene>
<dbReference type="EMBL" id="CAKOGP040002291">
    <property type="protein sequence ID" value="CAJ1966473.1"/>
    <property type="molecule type" value="Genomic_DNA"/>
</dbReference>
<organism evidence="8 9">
    <name type="scientific">Cylindrotheca closterium</name>
    <dbReference type="NCBI Taxonomy" id="2856"/>
    <lineage>
        <taxon>Eukaryota</taxon>
        <taxon>Sar</taxon>
        <taxon>Stramenopiles</taxon>
        <taxon>Ochrophyta</taxon>
        <taxon>Bacillariophyta</taxon>
        <taxon>Bacillariophyceae</taxon>
        <taxon>Bacillariophycidae</taxon>
        <taxon>Bacillariales</taxon>
        <taxon>Bacillariaceae</taxon>
        <taxon>Cylindrotheca</taxon>
    </lineage>
</organism>
<evidence type="ECO:0000313" key="9">
    <source>
        <dbReference type="Proteomes" id="UP001295423"/>
    </source>
</evidence>